<dbReference type="PANTHER" id="PTHR16026:SF0">
    <property type="entry name" value="CARTILAGE ACIDIC PROTEIN 1"/>
    <property type="match status" value="1"/>
</dbReference>
<dbReference type="InterPro" id="IPR027039">
    <property type="entry name" value="Crtac1"/>
</dbReference>
<dbReference type="PANTHER" id="PTHR16026">
    <property type="entry name" value="CARTILAGE ACIDIC PROTEIN 1"/>
    <property type="match status" value="1"/>
</dbReference>
<gene>
    <name evidence="3" type="ORF">G3570_08245</name>
</gene>
<dbReference type="EMBL" id="JAALLT010000002">
    <property type="protein sequence ID" value="NGP76620.1"/>
    <property type="molecule type" value="Genomic_DNA"/>
</dbReference>
<comment type="caution">
    <text evidence="3">The sequence shown here is derived from an EMBL/GenBank/DDBJ whole genome shotgun (WGS) entry which is preliminary data.</text>
</comment>
<evidence type="ECO:0000259" key="2">
    <source>
        <dbReference type="Pfam" id="PF07593"/>
    </source>
</evidence>
<dbReference type="Gene3D" id="2.130.10.130">
    <property type="entry name" value="Integrin alpha, N-terminal"/>
    <property type="match status" value="2"/>
</dbReference>
<evidence type="ECO:0000313" key="4">
    <source>
        <dbReference type="Proteomes" id="UP000473278"/>
    </source>
</evidence>
<sequence length="604" mass="66142">MNSKTIGKIALAIFFIALLATPYIIDRMGNADAEVSANKEEALQRHGFYLEEVSEQAGVDFTHEAPQLDSKIEHIMPQVASVGASVSVVDFNNDGHQDFYLTNSRTGSTNALYKNNGDGTFTDVAEEMGVASLNNERTGASMGSIWGDYDNDGFEDLFVYKWGKSALFHNDRGEGFTEVSEKIDLPEWANTNSAIWFDYDRDGNLDLFLAGYFNESIDLWNLETTRIMPESFEYANNGGRKYLFHNRGDGTFEEVSKEMGIETNRWALSASSADLNSDGYPDLVIANDYGVDELYMNDQGNGFYEAGQDAGMGFAPKSGMNVSFGDILNQGKFVVYITNISEPGVLIQGNNMWVPDLGVTGKPAFKNLAGNLGVEVGGWSYGAQFGDLNNDGFLDLYVANGYVSAEQGTDYWYDFSKVAGGNRAIIADAENWPAMEGRSLSGYQENKIWLNDGAGKFQEVAGVVGGSLKLDSRAVAFADFWNNGTLDIIVASQNGPVKLYKNVTRSGKNWIAFHLEGSKSNRSAIGAEAEIFWNGKNQLQVISGGSGFSAQNQRELFFGLGDAASVDSVKVRWPSGQTQLLQEPETNMTHTIKEGEFLAESENL</sequence>
<reference evidence="3 4" key="1">
    <citation type="submission" date="2020-02" db="EMBL/GenBank/DDBJ databases">
        <title>Balneolaceae bacterium YR4-1, complete genome.</title>
        <authorList>
            <person name="Li Y."/>
            <person name="Wu S."/>
        </authorList>
    </citation>
    <scope>NUCLEOTIDE SEQUENCE [LARGE SCALE GENOMIC DNA]</scope>
    <source>
        <strain evidence="3 4">YR4-1</strain>
    </source>
</reference>
<organism evidence="3 4">
    <name type="scientific">Halalkalibaculum roseum</name>
    <dbReference type="NCBI Taxonomy" id="2709311"/>
    <lineage>
        <taxon>Bacteria</taxon>
        <taxon>Pseudomonadati</taxon>
        <taxon>Balneolota</taxon>
        <taxon>Balneolia</taxon>
        <taxon>Balneolales</taxon>
        <taxon>Balneolaceae</taxon>
        <taxon>Halalkalibaculum</taxon>
    </lineage>
</organism>
<dbReference type="Proteomes" id="UP000473278">
    <property type="component" value="Unassembled WGS sequence"/>
</dbReference>
<dbReference type="InterPro" id="IPR011519">
    <property type="entry name" value="UnbV_ASPIC"/>
</dbReference>
<dbReference type="InterPro" id="IPR028994">
    <property type="entry name" value="Integrin_alpha_N"/>
</dbReference>
<evidence type="ECO:0000256" key="1">
    <source>
        <dbReference type="ARBA" id="ARBA00022729"/>
    </source>
</evidence>
<evidence type="ECO:0000313" key="3">
    <source>
        <dbReference type="EMBL" id="NGP76620.1"/>
    </source>
</evidence>
<dbReference type="Pfam" id="PF07593">
    <property type="entry name" value="UnbV_ASPIC"/>
    <property type="match status" value="1"/>
</dbReference>
<proteinExistence type="predicted"/>
<name>A0A6M1SUM3_9BACT</name>
<protein>
    <submittedName>
        <fullName evidence="3">CRTAC1 family protein</fullName>
    </submittedName>
</protein>
<dbReference type="SUPFAM" id="SSF69318">
    <property type="entry name" value="Integrin alpha N-terminal domain"/>
    <property type="match status" value="1"/>
</dbReference>
<dbReference type="RefSeq" id="WP_165141115.1">
    <property type="nucleotide sequence ID" value="NZ_JAALLT010000002.1"/>
</dbReference>
<dbReference type="AlphaFoldDB" id="A0A6M1SUM3"/>
<keyword evidence="4" id="KW-1185">Reference proteome</keyword>
<dbReference type="InterPro" id="IPR013517">
    <property type="entry name" value="FG-GAP"/>
</dbReference>
<keyword evidence="1" id="KW-0732">Signal</keyword>
<dbReference type="Pfam" id="PF13517">
    <property type="entry name" value="FG-GAP_3"/>
    <property type="match status" value="2"/>
</dbReference>
<accession>A0A6M1SUM3</accession>
<feature type="domain" description="ASPIC/UnbV" evidence="2">
    <location>
        <begin position="524"/>
        <end position="590"/>
    </location>
</feature>